<feature type="signal peptide" evidence="2">
    <location>
        <begin position="1"/>
        <end position="15"/>
    </location>
</feature>
<dbReference type="GO" id="GO:0034976">
    <property type="term" value="P:response to endoplasmic reticulum stress"/>
    <property type="evidence" value="ECO:0007669"/>
    <property type="project" value="TreeGrafter"/>
</dbReference>
<gene>
    <name evidence="4" type="ORF">ECRASSUSDP1_LOCUS9578</name>
</gene>
<dbReference type="PROSITE" id="PS51352">
    <property type="entry name" value="THIOREDOXIN_2"/>
    <property type="match status" value="1"/>
</dbReference>
<dbReference type="PANTHER" id="PTHR18929:SF246">
    <property type="entry name" value="PROTEIN DISULFIDE ISOMERASE-LIKE 1-4"/>
    <property type="match status" value="1"/>
</dbReference>
<keyword evidence="2" id="KW-0732">Signal</keyword>
<dbReference type="AlphaFoldDB" id="A0AAD1UK64"/>
<dbReference type="Pfam" id="PF13848">
    <property type="entry name" value="Thioredoxin_6"/>
    <property type="match status" value="1"/>
</dbReference>
<dbReference type="GO" id="GO:0006457">
    <property type="term" value="P:protein folding"/>
    <property type="evidence" value="ECO:0007669"/>
    <property type="project" value="TreeGrafter"/>
</dbReference>
<comment type="caution">
    <text evidence="4">The sequence shown here is derived from an EMBL/GenBank/DDBJ whole genome shotgun (WGS) entry which is preliminary data.</text>
</comment>
<proteinExistence type="inferred from homology"/>
<protein>
    <recommendedName>
        <fullName evidence="3">Thioredoxin domain-containing protein</fullName>
    </recommendedName>
</protein>
<dbReference type="Pfam" id="PF00085">
    <property type="entry name" value="Thioredoxin"/>
    <property type="match status" value="1"/>
</dbReference>
<dbReference type="GO" id="GO:0003756">
    <property type="term" value="F:protein disulfide isomerase activity"/>
    <property type="evidence" value="ECO:0007669"/>
    <property type="project" value="TreeGrafter"/>
</dbReference>
<dbReference type="CDD" id="cd02961">
    <property type="entry name" value="PDI_a_family"/>
    <property type="match status" value="1"/>
</dbReference>
<dbReference type="CDD" id="cd02981">
    <property type="entry name" value="PDI_b_family"/>
    <property type="match status" value="1"/>
</dbReference>
<evidence type="ECO:0000256" key="1">
    <source>
        <dbReference type="ARBA" id="ARBA00006347"/>
    </source>
</evidence>
<evidence type="ECO:0000313" key="4">
    <source>
        <dbReference type="EMBL" id="CAI2368287.1"/>
    </source>
</evidence>
<accession>A0AAD1UK64</accession>
<evidence type="ECO:0000256" key="2">
    <source>
        <dbReference type="SAM" id="SignalP"/>
    </source>
</evidence>
<feature type="chain" id="PRO_5042191800" description="Thioredoxin domain-containing protein" evidence="2">
    <location>
        <begin position="16"/>
        <end position="483"/>
    </location>
</feature>
<name>A0AAD1UK64_EUPCR</name>
<feature type="domain" description="Thioredoxin" evidence="3">
    <location>
        <begin position="8"/>
        <end position="146"/>
    </location>
</feature>
<organism evidence="4 5">
    <name type="scientific">Euplotes crassus</name>
    <dbReference type="NCBI Taxonomy" id="5936"/>
    <lineage>
        <taxon>Eukaryota</taxon>
        <taxon>Sar</taxon>
        <taxon>Alveolata</taxon>
        <taxon>Ciliophora</taxon>
        <taxon>Intramacronucleata</taxon>
        <taxon>Spirotrichea</taxon>
        <taxon>Hypotrichia</taxon>
        <taxon>Euplotida</taxon>
        <taxon>Euplotidae</taxon>
        <taxon>Moneuplotes</taxon>
    </lineage>
</organism>
<sequence length="483" mass="56116">MKIYILILLLAFSWADLFNQEENGVIVLNNKNFKQVLSHYPNILIDFYAPWCGKCTRFEPKFEKACKVLKKSDKSIQCAKIDADTYKEIATEYDAESYPTLILFEQGNPKRYDGAMRDHSVIGWALTGENVSSLKVDLSQIEEMAQTEHVFYAFFGDIDSKEFKTYNMIAKFDEHRNFVHTDDPAAIEKYNARAPTLLAFRQFDEPVVHLEGEFGRISALTFIRLQGIAKCMYFNDIDSVNIFRGKRTAAFLAVDPDAHPKVVENFCNTAKADDSKVLYAWVDVKNPEQEEVREYIDIKDKESPHLSIVHFDIHFGMMRFDYKGDASTLTSEDIERFISRFQKGSVESRYYDDQEKAWYDVTNPTHIYYENYDQVVLNEDADVVVYFYDNREDRKVVSFHQQLGKLSKEIGKSDEFVLARYDWHKNPPTMAQNTKPNSIVLFTKDDKSKGITFEGEGTYEEIRNFLLTNSPVYKEKFGLNEDL</sequence>
<dbReference type="EMBL" id="CAMPGE010009419">
    <property type="protein sequence ID" value="CAI2368287.1"/>
    <property type="molecule type" value="Genomic_DNA"/>
</dbReference>
<dbReference type="Proteomes" id="UP001295684">
    <property type="component" value="Unassembled WGS sequence"/>
</dbReference>
<keyword evidence="5" id="KW-1185">Reference proteome</keyword>
<dbReference type="GO" id="GO:0005783">
    <property type="term" value="C:endoplasmic reticulum"/>
    <property type="evidence" value="ECO:0007669"/>
    <property type="project" value="TreeGrafter"/>
</dbReference>
<dbReference type="PRINTS" id="PR00421">
    <property type="entry name" value="THIOREDOXIN"/>
</dbReference>
<comment type="similarity">
    <text evidence="1">Belongs to the protein disulfide isomerase family.</text>
</comment>
<evidence type="ECO:0000313" key="5">
    <source>
        <dbReference type="Proteomes" id="UP001295684"/>
    </source>
</evidence>
<evidence type="ECO:0000259" key="3">
    <source>
        <dbReference type="PROSITE" id="PS51352"/>
    </source>
</evidence>
<dbReference type="SUPFAM" id="SSF52833">
    <property type="entry name" value="Thioredoxin-like"/>
    <property type="match status" value="3"/>
</dbReference>
<dbReference type="InterPro" id="IPR036249">
    <property type="entry name" value="Thioredoxin-like_sf"/>
</dbReference>
<dbReference type="InterPro" id="IPR013766">
    <property type="entry name" value="Thioredoxin_domain"/>
</dbReference>
<reference evidence="4" key="1">
    <citation type="submission" date="2023-07" db="EMBL/GenBank/DDBJ databases">
        <authorList>
            <consortium name="AG Swart"/>
            <person name="Singh M."/>
            <person name="Singh A."/>
            <person name="Seah K."/>
            <person name="Emmerich C."/>
        </authorList>
    </citation>
    <scope>NUCLEOTIDE SEQUENCE</scope>
    <source>
        <strain evidence="4">DP1</strain>
    </source>
</reference>
<dbReference type="PANTHER" id="PTHR18929">
    <property type="entry name" value="PROTEIN DISULFIDE ISOMERASE"/>
    <property type="match status" value="1"/>
</dbReference>
<dbReference type="Gene3D" id="3.40.30.10">
    <property type="entry name" value="Glutaredoxin"/>
    <property type="match status" value="4"/>
</dbReference>